<proteinExistence type="predicted"/>
<organism evidence="2 3">
    <name type="scientific">Candidatus Methanocrinis natronophilus</name>
    <dbReference type="NCBI Taxonomy" id="3033396"/>
    <lineage>
        <taxon>Archaea</taxon>
        <taxon>Methanobacteriati</taxon>
        <taxon>Methanobacteriota</taxon>
        <taxon>Stenosarchaea group</taxon>
        <taxon>Methanomicrobia</taxon>
        <taxon>Methanotrichales</taxon>
        <taxon>Methanotrichaceae</taxon>
        <taxon>Methanocrinis</taxon>
    </lineage>
</organism>
<protein>
    <submittedName>
        <fullName evidence="2">Uncharacterized protein</fullName>
    </submittedName>
</protein>
<reference evidence="2 3" key="1">
    <citation type="submission" date="2023-03" db="EMBL/GenBank/DDBJ databases">
        <title>WGS of Methanotrichaceae archaeon Mx.</title>
        <authorList>
            <person name="Sorokin D.Y."/>
            <person name="Merkel A.Y."/>
        </authorList>
    </citation>
    <scope>NUCLEOTIDE SEQUENCE [LARGE SCALE GENOMIC DNA]</scope>
    <source>
        <strain evidence="2 3">Mx</strain>
    </source>
</reference>
<feature type="region of interest" description="Disordered" evidence="1">
    <location>
        <begin position="82"/>
        <end position="105"/>
    </location>
</feature>
<evidence type="ECO:0000256" key="1">
    <source>
        <dbReference type="SAM" id="MobiDB-lite"/>
    </source>
</evidence>
<name>A0ABT5X4S0_9EURY</name>
<comment type="caution">
    <text evidence="2">The sequence shown here is derived from an EMBL/GenBank/DDBJ whole genome shotgun (WGS) entry which is preliminary data.</text>
</comment>
<accession>A0ABT5X4S0</accession>
<dbReference type="EMBL" id="JARFPK010000002">
    <property type="protein sequence ID" value="MDF0589696.1"/>
    <property type="molecule type" value="Genomic_DNA"/>
</dbReference>
<evidence type="ECO:0000313" key="2">
    <source>
        <dbReference type="EMBL" id="MDF0589696.1"/>
    </source>
</evidence>
<dbReference type="RefSeq" id="WP_316965458.1">
    <property type="nucleotide sequence ID" value="NZ_JARFPK010000002.1"/>
</dbReference>
<evidence type="ECO:0000313" key="3">
    <source>
        <dbReference type="Proteomes" id="UP001220010"/>
    </source>
</evidence>
<keyword evidence="3" id="KW-1185">Reference proteome</keyword>
<sequence>MISSIEIRRLNPWEEAVGHLTELNDEESILLVRIGKIVLALPTDMVDILRPLVGQKIAILKTDDPARPYRFRRVDPDIATKNELAGAANTGGSDEHCAQTTGATK</sequence>
<dbReference type="Proteomes" id="UP001220010">
    <property type="component" value="Unassembled WGS sequence"/>
</dbReference>
<gene>
    <name evidence="2" type="ORF">P0O15_00690</name>
</gene>